<dbReference type="AlphaFoldDB" id="A0A561E6Z1"/>
<dbReference type="SUPFAM" id="SSF51445">
    <property type="entry name" value="(Trans)glycosidases"/>
    <property type="match status" value="1"/>
</dbReference>
<protein>
    <submittedName>
        <fullName evidence="2">Amylosucrase</fullName>
    </submittedName>
</protein>
<dbReference type="Gene3D" id="1.10.1740.10">
    <property type="match status" value="1"/>
</dbReference>
<dbReference type="SMART" id="SM00642">
    <property type="entry name" value="Aamy"/>
    <property type="match status" value="1"/>
</dbReference>
<name>A0A561E6Z1_9MICO</name>
<feature type="domain" description="Glycosyl hydrolase family 13 catalytic" evidence="1">
    <location>
        <begin position="93"/>
        <end position="539"/>
    </location>
</feature>
<dbReference type="RefSeq" id="WP_145224517.1">
    <property type="nucleotide sequence ID" value="NZ_VIVQ01000001.1"/>
</dbReference>
<dbReference type="Gene3D" id="3.20.20.80">
    <property type="entry name" value="Glycosidases"/>
    <property type="match status" value="1"/>
</dbReference>
<dbReference type="Pfam" id="PF00128">
    <property type="entry name" value="Alpha-amylase"/>
    <property type="match status" value="1"/>
</dbReference>
<dbReference type="EMBL" id="VIVQ01000001">
    <property type="protein sequence ID" value="TWE11330.1"/>
    <property type="molecule type" value="Genomic_DNA"/>
</dbReference>
<dbReference type="PANTHER" id="PTHR10357">
    <property type="entry name" value="ALPHA-AMYLASE FAMILY MEMBER"/>
    <property type="match status" value="1"/>
</dbReference>
<gene>
    <name evidence="2" type="ORF">BKA23_0092</name>
</gene>
<dbReference type="Gene3D" id="2.60.40.1180">
    <property type="entry name" value="Golgi alpha-mannosidase II"/>
    <property type="match status" value="1"/>
</dbReference>
<dbReference type="OrthoDB" id="9043248at2"/>
<sequence length="656" mass="72359">MSVSGDDAVDAILADLSPERRQTFGLRVARWSEQLRRGVKLAYGPARTPEVVDSLLALAARMYAARDDDLHRLDEQRLLRPDWFQTPRMLGYACYTERFAGDLRGVMRHTDYLGELGVSYLHLMPLMQARPGDSDGGYAVQDYREVRADLGTVDDLRAVASDLRGKGISLVLDLVLNHVAREHDWAVRARAGEQRYRDYFHVFADRSLPDRYEQTLPEVFPDFAPGNFTWDPDLAGWVWTTFNEFQWDVNWSNPDVLLEYADIILFMANLGVEVIRLDAIAFIWKRLGTSCQGEPEVHALTSVLRAIARIVCPAVLFKAEAIVGPRDLAPYLGTGAFAGAVSDLAYHNSLMVQIWSMLASGDTDLAAHALRNLPANPTGTGWITYARCHDDIGWAIDDGDAAALGISGWAHRRFLADWYAGEFPGSWADGLVFQENEETGDKRTSGTCASLVGLGPAESASAAVLSAGTQPAPETVEAGLARHFLAHAIAIGWGGIPVIWSGDELAQPNDEHFTGEPGHADDNRWAHRPRLDWQRAAARDDLATVPGKVFQGITHLARTRARLPQLHAAAAITVIDGLEPGVLGVQRSHASGRMVQLYNVTDGWLSAPAALLDDFIEPWNALGEFAIRVESDGRIWLAPYSAWWIIDRADTPDRVV</sequence>
<proteinExistence type="predicted"/>
<dbReference type="InterPro" id="IPR045857">
    <property type="entry name" value="O16G_dom_2"/>
</dbReference>
<evidence type="ECO:0000259" key="1">
    <source>
        <dbReference type="SMART" id="SM00642"/>
    </source>
</evidence>
<dbReference type="InterPro" id="IPR044077">
    <property type="entry name" value="Amylosucrase"/>
</dbReference>
<dbReference type="InterPro" id="IPR017853">
    <property type="entry name" value="GH"/>
</dbReference>
<evidence type="ECO:0000313" key="2">
    <source>
        <dbReference type="EMBL" id="TWE11330.1"/>
    </source>
</evidence>
<organism evidence="2 3">
    <name type="scientific">Rudaeicoccus suwonensis</name>
    <dbReference type="NCBI Taxonomy" id="657409"/>
    <lineage>
        <taxon>Bacteria</taxon>
        <taxon>Bacillati</taxon>
        <taxon>Actinomycetota</taxon>
        <taxon>Actinomycetes</taxon>
        <taxon>Micrococcales</taxon>
        <taxon>Dermacoccaceae</taxon>
        <taxon>Rudaeicoccus</taxon>
    </lineage>
</organism>
<accession>A0A561E6Z1</accession>
<evidence type="ECO:0000313" key="3">
    <source>
        <dbReference type="Proteomes" id="UP000318297"/>
    </source>
</evidence>
<dbReference type="Proteomes" id="UP000318297">
    <property type="component" value="Unassembled WGS sequence"/>
</dbReference>
<keyword evidence="3" id="KW-1185">Reference proteome</keyword>
<dbReference type="InterPro" id="IPR006047">
    <property type="entry name" value="GH13_cat_dom"/>
</dbReference>
<dbReference type="InterPro" id="IPR013780">
    <property type="entry name" value="Glyco_hydro_b"/>
</dbReference>
<dbReference type="GO" id="GO:0047669">
    <property type="term" value="F:amylosucrase activity"/>
    <property type="evidence" value="ECO:0007669"/>
    <property type="project" value="InterPro"/>
</dbReference>
<reference evidence="2 3" key="1">
    <citation type="submission" date="2019-06" db="EMBL/GenBank/DDBJ databases">
        <title>Sequencing the genomes of 1000 actinobacteria strains.</title>
        <authorList>
            <person name="Klenk H.-P."/>
        </authorList>
    </citation>
    <scope>NUCLEOTIDE SEQUENCE [LARGE SCALE GENOMIC DNA]</scope>
    <source>
        <strain evidence="2 3">DSM 19560</strain>
    </source>
</reference>
<dbReference type="GO" id="GO:0005975">
    <property type="term" value="P:carbohydrate metabolic process"/>
    <property type="evidence" value="ECO:0007669"/>
    <property type="project" value="InterPro"/>
</dbReference>
<dbReference type="PANTHER" id="PTHR10357:SF213">
    <property type="entry name" value="ALPHA AMYLASE CATALYTIC REGION"/>
    <property type="match status" value="1"/>
</dbReference>
<comment type="caution">
    <text evidence="2">The sequence shown here is derived from an EMBL/GenBank/DDBJ whole genome shotgun (WGS) entry which is preliminary data.</text>
</comment>
<dbReference type="Gene3D" id="3.90.400.10">
    <property type="entry name" value="Oligo-1,6-glucosidase, Domain 2"/>
    <property type="match status" value="1"/>
</dbReference>
<dbReference type="CDD" id="cd11324">
    <property type="entry name" value="AmyAc_Amylosucrase"/>
    <property type="match status" value="1"/>
</dbReference>